<dbReference type="Pfam" id="PF03381">
    <property type="entry name" value="CDC50"/>
    <property type="match status" value="1"/>
</dbReference>
<feature type="transmembrane region" description="Helical" evidence="7">
    <location>
        <begin position="20"/>
        <end position="41"/>
    </location>
</feature>
<dbReference type="GO" id="GO:0005783">
    <property type="term" value="C:endoplasmic reticulum"/>
    <property type="evidence" value="ECO:0007669"/>
    <property type="project" value="TreeGrafter"/>
</dbReference>
<feature type="region of interest" description="Disordered" evidence="6">
    <location>
        <begin position="138"/>
        <end position="169"/>
    </location>
</feature>
<feature type="non-terminal residue" evidence="8">
    <location>
        <position position="1"/>
    </location>
</feature>
<gene>
    <name evidence="8" type="ORF">MKW98_011012</name>
</gene>
<evidence type="ECO:0000256" key="5">
    <source>
        <dbReference type="ARBA" id="ARBA00023136"/>
    </source>
</evidence>
<evidence type="ECO:0008006" key="10">
    <source>
        <dbReference type="Google" id="ProtNLM"/>
    </source>
</evidence>
<dbReference type="Proteomes" id="UP001202328">
    <property type="component" value="Unassembled WGS sequence"/>
</dbReference>
<accession>A0AAD4TK08</accession>
<dbReference type="PANTHER" id="PTHR10926">
    <property type="entry name" value="CELL CYCLE CONTROL PROTEIN 50"/>
    <property type="match status" value="1"/>
</dbReference>
<evidence type="ECO:0000313" key="8">
    <source>
        <dbReference type="EMBL" id="KAI3958324.1"/>
    </source>
</evidence>
<sequence>SKFWQQESRSYKPRLTPAMIVAVFAVIGAVFIPIGVIILHASSKVVEIVDHYDSDCVPANFRENKVGFIRSTNTSKTCIRKIIVRKLMKSPVFVYYELHGFHQNHLRETRYAKDKSNKQLRSKAQTLLGKVTESTSSGRMSFRKNSQAGGLIGGAKLNATKPHSTVERA</sequence>
<keyword evidence="4 7" id="KW-1133">Transmembrane helix</keyword>
<protein>
    <recommendedName>
        <fullName evidence="10">ALA-interacting subunit</fullName>
    </recommendedName>
</protein>
<dbReference type="PANTHER" id="PTHR10926:SF72">
    <property type="entry name" value="ALA-INTERACTING SUBUNIT"/>
    <property type="match status" value="1"/>
</dbReference>
<evidence type="ECO:0000256" key="1">
    <source>
        <dbReference type="ARBA" id="ARBA00004370"/>
    </source>
</evidence>
<comment type="similarity">
    <text evidence="2">Belongs to the CDC50/LEM3 family.</text>
</comment>
<dbReference type="GO" id="GO:0005886">
    <property type="term" value="C:plasma membrane"/>
    <property type="evidence" value="ECO:0007669"/>
    <property type="project" value="TreeGrafter"/>
</dbReference>
<keyword evidence="3 7" id="KW-0812">Transmembrane</keyword>
<evidence type="ECO:0000256" key="6">
    <source>
        <dbReference type="SAM" id="MobiDB-lite"/>
    </source>
</evidence>
<dbReference type="InterPro" id="IPR005045">
    <property type="entry name" value="CDC50/LEM3_fam"/>
</dbReference>
<reference evidence="8" key="1">
    <citation type="submission" date="2022-04" db="EMBL/GenBank/DDBJ databases">
        <title>A functionally conserved STORR gene fusion in Papaver species that diverged 16.8 million years ago.</title>
        <authorList>
            <person name="Catania T."/>
        </authorList>
    </citation>
    <scope>NUCLEOTIDE SEQUENCE</scope>
    <source>
        <strain evidence="8">S-188037</strain>
    </source>
</reference>
<dbReference type="GO" id="GO:0005794">
    <property type="term" value="C:Golgi apparatus"/>
    <property type="evidence" value="ECO:0007669"/>
    <property type="project" value="TreeGrafter"/>
</dbReference>
<dbReference type="AlphaFoldDB" id="A0AAD4TK08"/>
<evidence type="ECO:0000256" key="3">
    <source>
        <dbReference type="ARBA" id="ARBA00022692"/>
    </source>
</evidence>
<comment type="caution">
    <text evidence="8">The sequence shown here is derived from an EMBL/GenBank/DDBJ whole genome shotgun (WGS) entry which is preliminary data.</text>
</comment>
<proteinExistence type="inferred from homology"/>
<evidence type="ECO:0000256" key="2">
    <source>
        <dbReference type="ARBA" id="ARBA00009457"/>
    </source>
</evidence>
<dbReference type="EMBL" id="JAJJMB010001160">
    <property type="protein sequence ID" value="KAI3958324.1"/>
    <property type="molecule type" value="Genomic_DNA"/>
</dbReference>
<name>A0AAD4TK08_9MAGN</name>
<evidence type="ECO:0000313" key="9">
    <source>
        <dbReference type="Proteomes" id="UP001202328"/>
    </source>
</evidence>
<comment type="subcellular location">
    <subcellularLocation>
        <location evidence="1">Membrane</location>
    </subcellularLocation>
</comment>
<evidence type="ECO:0000256" key="4">
    <source>
        <dbReference type="ARBA" id="ARBA00022989"/>
    </source>
</evidence>
<keyword evidence="9" id="KW-1185">Reference proteome</keyword>
<keyword evidence="5 7" id="KW-0472">Membrane</keyword>
<evidence type="ECO:0000256" key="7">
    <source>
        <dbReference type="SAM" id="Phobius"/>
    </source>
</evidence>
<feature type="compositionally biased region" description="Polar residues" evidence="6">
    <location>
        <begin position="138"/>
        <end position="148"/>
    </location>
</feature>
<organism evidence="8 9">
    <name type="scientific">Papaver atlanticum</name>
    <dbReference type="NCBI Taxonomy" id="357466"/>
    <lineage>
        <taxon>Eukaryota</taxon>
        <taxon>Viridiplantae</taxon>
        <taxon>Streptophyta</taxon>
        <taxon>Embryophyta</taxon>
        <taxon>Tracheophyta</taxon>
        <taxon>Spermatophyta</taxon>
        <taxon>Magnoliopsida</taxon>
        <taxon>Ranunculales</taxon>
        <taxon>Papaveraceae</taxon>
        <taxon>Papaveroideae</taxon>
        <taxon>Papaver</taxon>
    </lineage>
</organism>